<comment type="subcellular location">
    <subcellularLocation>
        <location evidence="1">Cell membrane</location>
        <topology evidence="1">Peripheral membrane protein</topology>
    </subcellularLocation>
</comment>
<organism evidence="12 13">
    <name type="scientific">Pelistega ratti</name>
    <dbReference type="NCBI Taxonomy" id="2652177"/>
    <lineage>
        <taxon>Bacteria</taxon>
        <taxon>Pseudomonadati</taxon>
        <taxon>Pseudomonadota</taxon>
        <taxon>Betaproteobacteria</taxon>
        <taxon>Burkholderiales</taxon>
        <taxon>Alcaligenaceae</taxon>
        <taxon>Pelistega</taxon>
    </lineage>
</organism>
<dbReference type="EMBL" id="JAAGYR010000004">
    <property type="protein sequence ID" value="NEN75308.1"/>
    <property type="molecule type" value="Genomic_DNA"/>
</dbReference>
<keyword evidence="4" id="KW-1003">Cell membrane</keyword>
<evidence type="ECO:0000313" key="12">
    <source>
        <dbReference type="EMBL" id="NEN75308.1"/>
    </source>
</evidence>
<dbReference type="PROSITE" id="PS00211">
    <property type="entry name" value="ABC_TRANSPORTER_1"/>
    <property type="match status" value="1"/>
</dbReference>
<keyword evidence="13" id="KW-1185">Reference proteome</keyword>
<evidence type="ECO:0000313" key="13">
    <source>
        <dbReference type="Proteomes" id="UP000477651"/>
    </source>
</evidence>
<evidence type="ECO:0000256" key="6">
    <source>
        <dbReference type="ARBA" id="ARBA00022741"/>
    </source>
</evidence>
<keyword evidence="6" id="KW-0547">Nucleotide-binding</keyword>
<name>A0A6L9Y671_9BURK</name>
<gene>
    <name evidence="12" type="ORF">F9B74_03065</name>
</gene>
<comment type="similarity">
    <text evidence="2">Belongs to the ABC transporter superfamily.</text>
</comment>
<dbReference type="InterPro" id="IPR051535">
    <property type="entry name" value="Siderophore_ABC-ATPase"/>
</dbReference>
<evidence type="ECO:0000256" key="8">
    <source>
        <dbReference type="ARBA" id="ARBA00023004"/>
    </source>
</evidence>
<dbReference type="GO" id="GO:0005886">
    <property type="term" value="C:plasma membrane"/>
    <property type="evidence" value="ECO:0007669"/>
    <property type="project" value="UniProtKB-SubCell"/>
</dbReference>
<evidence type="ECO:0000256" key="9">
    <source>
        <dbReference type="ARBA" id="ARBA00023065"/>
    </source>
</evidence>
<dbReference type="CDD" id="cd03214">
    <property type="entry name" value="ABC_Iron-Siderophores_B12_Hemin"/>
    <property type="match status" value="1"/>
</dbReference>
<dbReference type="Proteomes" id="UP000477651">
    <property type="component" value="Unassembled WGS sequence"/>
</dbReference>
<evidence type="ECO:0000256" key="7">
    <source>
        <dbReference type="ARBA" id="ARBA00022840"/>
    </source>
</evidence>
<keyword evidence="10" id="KW-0472">Membrane</keyword>
<dbReference type="PROSITE" id="PS50893">
    <property type="entry name" value="ABC_TRANSPORTER_2"/>
    <property type="match status" value="1"/>
</dbReference>
<evidence type="ECO:0000259" key="11">
    <source>
        <dbReference type="PROSITE" id="PS50893"/>
    </source>
</evidence>
<keyword evidence="7 12" id="KW-0067">ATP-binding</keyword>
<dbReference type="InterPro" id="IPR027417">
    <property type="entry name" value="P-loop_NTPase"/>
</dbReference>
<reference evidence="12 13" key="1">
    <citation type="submission" date="2020-02" db="EMBL/GenBank/DDBJ databases">
        <title>Pelistega sp. NLN82 were isolated from wild rodents of the Hainan Island.</title>
        <authorList>
            <person name="Niu N."/>
            <person name="Zhou J."/>
        </authorList>
    </citation>
    <scope>NUCLEOTIDE SEQUENCE [LARGE SCALE GENOMIC DNA]</scope>
    <source>
        <strain evidence="12 13">NLN82</strain>
    </source>
</reference>
<dbReference type="SMART" id="SM00382">
    <property type="entry name" value="AAA"/>
    <property type="match status" value="1"/>
</dbReference>
<dbReference type="InterPro" id="IPR003593">
    <property type="entry name" value="AAA+_ATPase"/>
</dbReference>
<dbReference type="GO" id="GO:0006826">
    <property type="term" value="P:iron ion transport"/>
    <property type="evidence" value="ECO:0007669"/>
    <property type="project" value="UniProtKB-KW"/>
</dbReference>
<keyword evidence="3" id="KW-0813">Transport</keyword>
<evidence type="ECO:0000256" key="1">
    <source>
        <dbReference type="ARBA" id="ARBA00004202"/>
    </source>
</evidence>
<dbReference type="AlphaFoldDB" id="A0A6L9Y671"/>
<keyword evidence="5" id="KW-0410">Iron transport</keyword>
<evidence type="ECO:0000256" key="5">
    <source>
        <dbReference type="ARBA" id="ARBA00022496"/>
    </source>
</evidence>
<dbReference type="FunFam" id="3.40.50.300:FF:000134">
    <property type="entry name" value="Iron-enterobactin ABC transporter ATP-binding protein"/>
    <property type="match status" value="1"/>
</dbReference>
<dbReference type="Pfam" id="PF00005">
    <property type="entry name" value="ABC_tran"/>
    <property type="match status" value="1"/>
</dbReference>
<dbReference type="InterPro" id="IPR017871">
    <property type="entry name" value="ABC_transporter-like_CS"/>
</dbReference>
<evidence type="ECO:0000256" key="4">
    <source>
        <dbReference type="ARBA" id="ARBA00022475"/>
    </source>
</evidence>
<keyword evidence="8" id="KW-0408">Iron</keyword>
<feature type="domain" description="ABC transporter" evidence="11">
    <location>
        <begin position="2"/>
        <end position="236"/>
    </location>
</feature>
<dbReference type="GO" id="GO:0005524">
    <property type="term" value="F:ATP binding"/>
    <property type="evidence" value="ECO:0007669"/>
    <property type="project" value="UniProtKB-KW"/>
</dbReference>
<dbReference type="InterPro" id="IPR003439">
    <property type="entry name" value="ABC_transporter-like_ATP-bd"/>
</dbReference>
<evidence type="ECO:0000256" key="3">
    <source>
        <dbReference type="ARBA" id="ARBA00022448"/>
    </source>
</evidence>
<dbReference type="Gene3D" id="3.40.50.300">
    <property type="entry name" value="P-loop containing nucleotide triphosphate hydrolases"/>
    <property type="match status" value="1"/>
</dbReference>
<evidence type="ECO:0000256" key="2">
    <source>
        <dbReference type="ARBA" id="ARBA00005417"/>
    </source>
</evidence>
<evidence type="ECO:0000256" key="10">
    <source>
        <dbReference type="ARBA" id="ARBA00023136"/>
    </source>
</evidence>
<comment type="caution">
    <text evidence="12">The sequence shown here is derived from an EMBL/GenBank/DDBJ whole genome shotgun (WGS) entry which is preliminary data.</text>
</comment>
<keyword evidence="9" id="KW-0406">Ion transport</keyword>
<protein>
    <submittedName>
        <fullName evidence="12">ATP-binding cassette domain-containing protein</fullName>
    </submittedName>
</protein>
<accession>A0A6L9Y671</accession>
<sequence length="252" mass="28591">MITTQDLSKYYGKKAILKNLTVEIPSQKITALIGPNGAGKSTLLMMLAKLLNPTCGHIFFNDQDIAHINIATYARQVATLTQSPEFNLRLKVEDLVAYGRFPYSRGQLTHKDKKIVQESIQFLGLNAIKEAYLDEISGGQRQMAFIAMVVAQQTEILLLDEPLNNLDMKHSSELMKRLRCLCDEQGKTVVIVIHDINFAAIYADHVIALKKGELFFNGAMEYMITQEKLSQLYDMYVDILKRNQNGFLCDYF</sequence>
<dbReference type="RefSeq" id="WP_163764002.1">
    <property type="nucleotide sequence ID" value="NZ_JAAGYR010000004.1"/>
</dbReference>
<dbReference type="PANTHER" id="PTHR42771:SF3">
    <property type="entry name" value="PETROBACTIN IMPORT ATP-BINDING PROTEIN YCLP"/>
    <property type="match status" value="1"/>
</dbReference>
<dbReference type="PANTHER" id="PTHR42771">
    <property type="entry name" value="IRON(3+)-HYDROXAMATE IMPORT ATP-BINDING PROTEIN FHUC"/>
    <property type="match status" value="1"/>
</dbReference>
<dbReference type="SUPFAM" id="SSF52540">
    <property type="entry name" value="P-loop containing nucleoside triphosphate hydrolases"/>
    <property type="match status" value="1"/>
</dbReference>
<dbReference type="GO" id="GO:0016887">
    <property type="term" value="F:ATP hydrolysis activity"/>
    <property type="evidence" value="ECO:0007669"/>
    <property type="project" value="InterPro"/>
</dbReference>
<proteinExistence type="inferred from homology"/>